<keyword evidence="3" id="KW-1185">Reference proteome</keyword>
<proteinExistence type="predicted"/>
<feature type="region of interest" description="Disordered" evidence="1">
    <location>
        <begin position="1"/>
        <end position="25"/>
    </location>
</feature>
<dbReference type="EMBL" id="BMVN01000054">
    <property type="protein sequence ID" value="GHA65371.1"/>
    <property type="molecule type" value="Genomic_DNA"/>
</dbReference>
<evidence type="ECO:0000313" key="3">
    <source>
        <dbReference type="Proteomes" id="UP000653644"/>
    </source>
</evidence>
<organism evidence="2 3">
    <name type="scientific">Streptomyces canarius</name>
    <dbReference type="NCBI Taxonomy" id="285453"/>
    <lineage>
        <taxon>Bacteria</taxon>
        <taxon>Bacillati</taxon>
        <taxon>Actinomycetota</taxon>
        <taxon>Actinomycetes</taxon>
        <taxon>Kitasatosporales</taxon>
        <taxon>Streptomycetaceae</taxon>
        <taxon>Streptomyces</taxon>
    </lineage>
</organism>
<accession>A0ABQ3DAM9</accession>
<gene>
    <name evidence="2" type="ORF">GCM10010345_81670</name>
</gene>
<feature type="region of interest" description="Disordered" evidence="1">
    <location>
        <begin position="46"/>
        <end position="84"/>
    </location>
</feature>
<evidence type="ECO:0000256" key="1">
    <source>
        <dbReference type="SAM" id="MobiDB-lite"/>
    </source>
</evidence>
<sequence length="84" mass="9232">MRHRLVPCGLQIPDDLRPDQPGTADDCHLHDTPFVGITRNMAYAPRRSAGWDGERGKGVTGHDARPAARSKLSVGPPSPDPYYR</sequence>
<dbReference type="Proteomes" id="UP000653644">
    <property type="component" value="Unassembled WGS sequence"/>
</dbReference>
<reference evidence="3" key="1">
    <citation type="journal article" date="2019" name="Int. J. Syst. Evol. Microbiol.">
        <title>The Global Catalogue of Microorganisms (GCM) 10K type strain sequencing project: providing services to taxonomists for standard genome sequencing and annotation.</title>
        <authorList>
            <consortium name="The Broad Institute Genomics Platform"/>
            <consortium name="The Broad Institute Genome Sequencing Center for Infectious Disease"/>
            <person name="Wu L."/>
            <person name="Ma J."/>
        </authorList>
    </citation>
    <scope>NUCLEOTIDE SEQUENCE [LARGE SCALE GENOMIC DNA]</scope>
    <source>
        <strain evidence="3">JCM 4733</strain>
    </source>
</reference>
<feature type="compositionally biased region" description="Basic and acidic residues" evidence="1">
    <location>
        <begin position="52"/>
        <end position="66"/>
    </location>
</feature>
<protein>
    <submittedName>
        <fullName evidence="2">Uncharacterized protein</fullName>
    </submittedName>
</protein>
<evidence type="ECO:0000313" key="2">
    <source>
        <dbReference type="EMBL" id="GHA65371.1"/>
    </source>
</evidence>
<comment type="caution">
    <text evidence="2">The sequence shown here is derived from an EMBL/GenBank/DDBJ whole genome shotgun (WGS) entry which is preliminary data.</text>
</comment>
<name>A0ABQ3DAM9_9ACTN</name>